<organism evidence="8 9">
    <name type="scientific">Pseudolysinimonas kribbensis</name>
    <dbReference type="NCBI Taxonomy" id="433641"/>
    <lineage>
        <taxon>Bacteria</taxon>
        <taxon>Bacillati</taxon>
        <taxon>Actinomycetota</taxon>
        <taxon>Actinomycetes</taxon>
        <taxon>Micrococcales</taxon>
        <taxon>Microbacteriaceae</taxon>
        <taxon>Pseudolysinimonas</taxon>
    </lineage>
</organism>
<feature type="transmembrane region" description="Helical" evidence="7">
    <location>
        <begin position="331"/>
        <end position="354"/>
    </location>
</feature>
<dbReference type="Pfam" id="PF07690">
    <property type="entry name" value="MFS_1"/>
    <property type="match status" value="1"/>
</dbReference>
<evidence type="ECO:0000256" key="2">
    <source>
        <dbReference type="ARBA" id="ARBA00022475"/>
    </source>
</evidence>
<reference evidence="9" key="1">
    <citation type="journal article" date="2019" name="Int. J. Syst. Evol. Microbiol.">
        <title>The Global Catalogue of Microorganisms (GCM) 10K type strain sequencing project: providing services to taxonomists for standard genome sequencing and annotation.</title>
        <authorList>
            <consortium name="The Broad Institute Genomics Platform"/>
            <consortium name="The Broad Institute Genome Sequencing Center for Infectious Disease"/>
            <person name="Wu L."/>
            <person name="Ma J."/>
        </authorList>
    </citation>
    <scope>NUCLEOTIDE SEQUENCE [LARGE SCALE GENOMIC DNA]</scope>
    <source>
        <strain evidence="9">NBRC 108894</strain>
    </source>
</reference>
<protein>
    <submittedName>
        <fullName evidence="8">MFS transporter</fullName>
    </submittedName>
</protein>
<sequence length="414" mass="41220">MSAVPYVWVATSLRLASAGTAAAFPVLAVQELHSLALGGALVAASLAPSILAAPLAGALLDRSRHPTRLVLLSGAVTAAALGITALLGMVPTVLIVVGLVAAGVTTPFFMGGLSSFVSDAVPGTPERAFGVDALTYNIGSVAGPALAAGVIALGSARVATVVLAVVAAVGVAGCAILRLPPHPEHPGRAGMLREIVRGSRYLATHRPIAAVTLSGALSQLGQGALPIAAVGIALVATRDAGGAAWVITGFAVGALVGSLAVTAWPIRRVPAVVVMAGAWGITGVLTLAAAVPLGLPVAIALVSLSGVATGPGVTAMLLLRTRHSPRALRSQVFTVAAGVRATGAALGAGLAGLLPSAQAPLLLVLIGLCWLVSAGVLAGYPAARASRRPPVPRSERVSSRRRTARRCRRACRAR</sequence>
<dbReference type="EMBL" id="BSVB01000001">
    <property type="protein sequence ID" value="GMA93653.1"/>
    <property type="molecule type" value="Genomic_DNA"/>
</dbReference>
<evidence type="ECO:0000256" key="5">
    <source>
        <dbReference type="ARBA" id="ARBA00023136"/>
    </source>
</evidence>
<proteinExistence type="predicted"/>
<evidence type="ECO:0000313" key="8">
    <source>
        <dbReference type="EMBL" id="GMA93653.1"/>
    </source>
</evidence>
<evidence type="ECO:0000256" key="4">
    <source>
        <dbReference type="ARBA" id="ARBA00022989"/>
    </source>
</evidence>
<name>A0ABQ6JZI3_9MICO</name>
<dbReference type="InterPro" id="IPR036259">
    <property type="entry name" value="MFS_trans_sf"/>
</dbReference>
<feature type="transmembrane region" description="Helical" evidence="7">
    <location>
        <begin position="158"/>
        <end position="179"/>
    </location>
</feature>
<dbReference type="PANTHER" id="PTHR23513:SF11">
    <property type="entry name" value="STAPHYLOFERRIN A TRANSPORTER"/>
    <property type="match status" value="1"/>
</dbReference>
<feature type="transmembrane region" description="Helical" evidence="7">
    <location>
        <begin position="93"/>
        <end position="117"/>
    </location>
</feature>
<dbReference type="Gene3D" id="1.20.1250.20">
    <property type="entry name" value="MFS general substrate transporter like domains"/>
    <property type="match status" value="1"/>
</dbReference>
<dbReference type="Proteomes" id="UP001157034">
    <property type="component" value="Unassembled WGS sequence"/>
</dbReference>
<comment type="caution">
    <text evidence="8">The sequence shown here is derived from an EMBL/GenBank/DDBJ whole genome shotgun (WGS) entry which is preliminary data.</text>
</comment>
<feature type="transmembrane region" description="Helical" evidence="7">
    <location>
        <begin position="129"/>
        <end position="152"/>
    </location>
</feature>
<feature type="transmembrane region" description="Helical" evidence="7">
    <location>
        <begin position="208"/>
        <end position="236"/>
    </location>
</feature>
<keyword evidence="2" id="KW-1003">Cell membrane</keyword>
<comment type="subcellular location">
    <subcellularLocation>
        <location evidence="1">Cell membrane</location>
        <topology evidence="1">Multi-pass membrane protein</topology>
    </subcellularLocation>
</comment>
<feature type="transmembrane region" description="Helical" evidence="7">
    <location>
        <begin position="242"/>
        <end position="264"/>
    </location>
</feature>
<evidence type="ECO:0000256" key="3">
    <source>
        <dbReference type="ARBA" id="ARBA00022692"/>
    </source>
</evidence>
<dbReference type="RefSeq" id="WP_284252538.1">
    <property type="nucleotide sequence ID" value="NZ_BSVB01000001.1"/>
</dbReference>
<feature type="transmembrane region" description="Helical" evidence="7">
    <location>
        <begin position="69"/>
        <end position="87"/>
    </location>
</feature>
<evidence type="ECO:0000313" key="9">
    <source>
        <dbReference type="Proteomes" id="UP001157034"/>
    </source>
</evidence>
<feature type="transmembrane region" description="Helical" evidence="7">
    <location>
        <begin position="271"/>
        <end position="291"/>
    </location>
</feature>
<evidence type="ECO:0000256" key="7">
    <source>
        <dbReference type="SAM" id="Phobius"/>
    </source>
</evidence>
<feature type="transmembrane region" description="Helical" evidence="7">
    <location>
        <begin position="360"/>
        <end position="383"/>
    </location>
</feature>
<dbReference type="SUPFAM" id="SSF103473">
    <property type="entry name" value="MFS general substrate transporter"/>
    <property type="match status" value="1"/>
</dbReference>
<feature type="region of interest" description="Disordered" evidence="6">
    <location>
        <begin position="385"/>
        <end position="404"/>
    </location>
</feature>
<evidence type="ECO:0000256" key="1">
    <source>
        <dbReference type="ARBA" id="ARBA00004651"/>
    </source>
</evidence>
<keyword evidence="9" id="KW-1185">Reference proteome</keyword>
<keyword evidence="5 7" id="KW-0472">Membrane</keyword>
<accession>A0ABQ6JZI3</accession>
<keyword evidence="3 7" id="KW-0812">Transmembrane</keyword>
<feature type="transmembrane region" description="Helical" evidence="7">
    <location>
        <begin position="34"/>
        <end position="57"/>
    </location>
</feature>
<dbReference type="InterPro" id="IPR011701">
    <property type="entry name" value="MFS"/>
</dbReference>
<feature type="transmembrane region" description="Helical" evidence="7">
    <location>
        <begin position="297"/>
        <end position="319"/>
    </location>
</feature>
<keyword evidence="4 7" id="KW-1133">Transmembrane helix</keyword>
<gene>
    <name evidence="8" type="ORF">GCM10025881_04770</name>
</gene>
<dbReference type="PANTHER" id="PTHR23513">
    <property type="entry name" value="INTEGRAL MEMBRANE EFFLUX PROTEIN-RELATED"/>
    <property type="match status" value="1"/>
</dbReference>
<evidence type="ECO:0000256" key="6">
    <source>
        <dbReference type="SAM" id="MobiDB-lite"/>
    </source>
</evidence>